<protein>
    <submittedName>
        <fullName evidence="2">Uncharacterized protein</fullName>
    </submittedName>
</protein>
<organism evidence="2 3">
    <name type="scientific">Echria macrotheca</name>
    <dbReference type="NCBI Taxonomy" id="438768"/>
    <lineage>
        <taxon>Eukaryota</taxon>
        <taxon>Fungi</taxon>
        <taxon>Dikarya</taxon>
        <taxon>Ascomycota</taxon>
        <taxon>Pezizomycotina</taxon>
        <taxon>Sordariomycetes</taxon>
        <taxon>Sordariomycetidae</taxon>
        <taxon>Sordariales</taxon>
        <taxon>Schizotheciaceae</taxon>
        <taxon>Echria</taxon>
    </lineage>
</organism>
<dbReference type="AlphaFoldDB" id="A0AAJ0B2R4"/>
<name>A0AAJ0B2R4_9PEZI</name>
<feature type="region of interest" description="Disordered" evidence="1">
    <location>
        <begin position="173"/>
        <end position="198"/>
    </location>
</feature>
<evidence type="ECO:0000313" key="2">
    <source>
        <dbReference type="EMBL" id="KAK1750556.1"/>
    </source>
</evidence>
<evidence type="ECO:0000313" key="3">
    <source>
        <dbReference type="Proteomes" id="UP001239445"/>
    </source>
</evidence>
<accession>A0AAJ0B2R4</accession>
<comment type="caution">
    <text evidence="2">The sequence shown here is derived from an EMBL/GenBank/DDBJ whole genome shotgun (WGS) entry which is preliminary data.</text>
</comment>
<dbReference type="EMBL" id="MU839846">
    <property type="protein sequence ID" value="KAK1750556.1"/>
    <property type="molecule type" value="Genomic_DNA"/>
</dbReference>
<evidence type="ECO:0000256" key="1">
    <source>
        <dbReference type="SAM" id="MobiDB-lite"/>
    </source>
</evidence>
<keyword evidence="3" id="KW-1185">Reference proteome</keyword>
<reference evidence="2" key="1">
    <citation type="submission" date="2023-06" db="EMBL/GenBank/DDBJ databases">
        <title>Genome-scale phylogeny and comparative genomics of the fungal order Sordariales.</title>
        <authorList>
            <consortium name="Lawrence Berkeley National Laboratory"/>
            <person name="Hensen N."/>
            <person name="Bonometti L."/>
            <person name="Westerberg I."/>
            <person name="Brannstrom I.O."/>
            <person name="Guillou S."/>
            <person name="Cros-Aarteil S."/>
            <person name="Calhoun S."/>
            <person name="Haridas S."/>
            <person name="Kuo A."/>
            <person name="Mondo S."/>
            <person name="Pangilinan J."/>
            <person name="Riley R."/>
            <person name="Labutti K."/>
            <person name="Andreopoulos B."/>
            <person name="Lipzen A."/>
            <person name="Chen C."/>
            <person name="Yanf M."/>
            <person name="Daum C."/>
            <person name="Ng V."/>
            <person name="Clum A."/>
            <person name="Steindorff A."/>
            <person name="Ohm R."/>
            <person name="Martin F."/>
            <person name="Silar P."/>
            <person name="Natvig D."/>
            <person name="Lalanne C."/>
            <person name="Gautier V."/>
            <person name="Ament-Velasquez S.L."/>
            <person name="Kruys A."/>
            <person name="Hutchinson M.I."/>
            <person name="Powell A.J."/>
            <person name="Barry K."/>
            <person name="Miller A.N."/>
            <person name="Grigoriev I.V."/>
            <person name="Debuchy R."/>
            <person name="Gladieux P."/>
            <person name="Thoren M.H."/>
            <person name="Johannesson H."/>
        </authorList>
    </citation>
    <scope>NUCLEOTIDE SEQUENCE</scope>
    <source>
        <strain evidence="2">PSN4</strain>
    </source>
</reference>
<proteinExistence type="predicted"/>
<feature type="region of interest" description="Disordered" evidence="1">
    <location>
        <begin position="61"/>
        <end position="104"/>
    </location>
</feature>
<sequence length="261" mass="28043">MRELAFCSAFSFRVRGRRLSSIGQQVSVRIPPRPCLLAIPAAPIGLLMSLPIRSSSLSDNPPAARRLVASGPRTAQSPTGSEYAALRPHQPPHHWPPKKPSDEGAVKRFSELSSLGVSSPNPAAEATPPLIAGVLVHASLPNPRFLLPCCSLLLPLRRFSSCARFPQNLASQARDRSPPARLVPMTTTNQAGGRPCTRPEIRPTPSAFSLPLDTASLLQLGCASDWHMSDGQPVSQSRSLVEEHLTFLKGYPHGSCCRSTA</sequence>
<gene>
    <name evidence="2" type="ORF">QBC47DRAFT_118964</name>
</gene>
<dbReference type="Proteomes" id="UP001239445">
    <property type="component" value="Unassembled WGS sequence"/>
</dbReference>